<dbReference type="Pfam" id="PF00075">
    <property type="entry name" value="RNase_H"/>
    <property type="match status" value="1"/>
</dbReference>
<sequence>MRKVKTAKNSGWKSFCTKASNPYGAHYKAAFRKAIKPAELIALNNHDPSENHLKIAQDILEKIFPHPANSNSSTYIPPCTENDCPFTKGEVTTVIHHLSKGKAPGPDGIDNIIIQQIFKKFPFLLMELFNTCLKLAKFPDPLKVGNIILFHKHGKSKTETSSYRPISLLPTIGKVLEKLLTQRLNFHLEKNNRLSNLQYGFREGSVLNGHHRNGHHETLYTIHKGKASGDHVLVLSIDIKEQEVILNTCEGPAIRDQKQGCPQGSCSGPALWNLVANEILQENWPINTSIQAFADDFVLVSHAPTRVQLESQINESIAKFSTWTSKNQLQISAEKTNYLLISKLVRGPTIRWQGGRIKRVHAIKYLGVYIDEKMNWNNHLKAQSTKATQLYQNLLKIAGKSWGVPLNHRRTLYKTVIERVLEHGAVSWCLEPTVRIDRKLSTIQHPFLLAISGAYRTTSTATLQVILGIPPLHLQLQREVRGTALFRLRLPLSTNVSDIDPSEIEEKATGWLSLKNTVFQAEILALLKAVEHAVTLPTQQLTILIDNQASINSAANPKSHNSIARKIFKLLHSHPHIRVSWIKAHVGYIENEEADRLAKESAGTENFPETPLELPIPFIKTFLRQKMLATWQMAWDDGDTGRLIHNIIPKVSLQPINWTRNEIMFSTGHGPFPSFLQRFNLAEISFCSCGGIGTPLHYAAVCLLTTSYHMAPPSQQHQPVWFRSVANNSASRRKIHNLLQFLQREIGLFRTDPN</sequence>
<dbReference type="AlphaFoldDB" id="A0A4Y2E832"/>
<dbReference type="InterPro" id="IPR036397">
    <property type="entry name" value="RNaseH_sf"/>
</dbReference>
<dbReference type="GO" id="GO:0042575">
    <property type="term" value="C:DNA polymerase complex"/>
    <property type="evidence" value="ECO:0007669"/>
    <property type="project" value="UniProtKB-ARBA"/>
</dbReference>
<protein>
    <recommendedName>
        <fullName evidence="5">Retrovirus-related Pol polyprotein from type-1 retrotransposable element R1</fullName>
    </recommendedName>
</protein>
<dbReference type="InterPro" id="IPR052560">
    <property type="entry name" value="RdDP_mobile_element"/>
</dbReference>
<dbReference type="SUPFAM" id="SSF53098">
    <property type="entry name" value="Ribonuclease H-like"/>
    <property type="match status" value="1"/>
</dbReference>
<organism evidence="3 4">
    <name type="scientific">Araneus ventricosus</name>
    <name type="common">Orbweaver spider</name>
    <name type="synonym">Epeira ventricosa</name>
    <dbReference type="NCBI Taxonomy" id="182803"/>
    <lineage>
        <taxon>Eukaryota</taxon>
        <taxon>Metazoa</taxon>
        <taxon>Ecdysozoa</taxon>
        <taxon>Arthropoda</taxon>
        <taxon>Chelicerata</taxon>
        <taxon>Arachnida</taxon>
        <taxon>Araneae</taxon>
        <taxon>Araneomorphae</taxon>
        <taxon>Entelegynae</taxon>
        <taxon>Araneoidea</taxon>
        <taxon>Araneidae</taxon>
        <taxon>Araneus</taxon>
    </lineage>
</organism>
<evidence type="ECO:0000313" key="4">
    <source>
        <dbReference type="Proteomes" id="UP000499080"/>
    </source>
</evidence>
<feature type="domain" description="RNase H type-1" evidence="2">
    <location>
        <begin position="443"/>
        <end position="603"/>
    </location>
</feature>
<dbReference type="CDD" id="cd01650">
    <property type="entry name" value="RT_nLTR_like"/>
    <property type="match status" value="1"/>
</dbReference>
<reference evidence="3 4" key="1">
    <citation type="journal article" date="2019" name="Sci. Rep.">
        <title>Orb-weaving spider Araneus ventricosus genome elucidates the spidroin gene catalogue.</title>
        <authorList>
            <person name="Kono N."/>
            <person name="Nakamura H."/>
            <person name="Ohtoshi R."/>
            <person name="Moran D.A.P."/>
            <person name="Shinohara A."/>
            <person name="Yoshida Y."/>
            <person name="Fujiwara M."/>
            <person name="Mori M."/>
            <person name="Tomita M."/>
            <person name="Arakawa K."/>
        </authorList>
    </citation>
    <scope>NUCLEOTIDE SEQUENCE [LARGE SCALE GENOMIC DNA]</scope>
</reference>
<dbReference type="Gene3D" id="3.30.420.10">
    <property type="entry name" value="Ribonuclease H-like superfamily/Ribonuclease H"/>
    <property type="match status" value="1"/>
</dbReference>
<gene>
    <name evidence="3" type="primary">R1A1-elementORF2_154</name>
    <name evidence="3" type="ORF">AVEN_4941_1</name>
</gene>
<dbReference type="OrthoDB" id="8063525at2759"/>
<name>A0A4Y2E832_ARAVE</name>
<dbReference type="GO" id="GO:0004523">
    <property type="term" value="F:RNA-DNA hybrid ribonuclease activity"/>
    <property type="evidence" value="ECO:0007669"/>
    <property type="project" value="InterPro"/>
</dbReference>
<dbReference type="PROSITE" id="PS50878">
    <property type="entry name" value="RT_POL"/>
    <property type="match status" value="1"/>
</dbReference>
<comment type="caution">
    <text evidence="3">The sequence shown here is derived from an EMBL/GenBank/DDBJ whole genome shotgun (WGS) entry which is preliminary data.</text>
</comment>
<dbReference type="CDD" id="cd09276">
    <property type="entry name" value="Rnase_HI_RT_non_LTR"/>
    <property type="match status" value="1"/>
</dbReference>
<feature type="domain" description="Reverse transcriptase" evidence="1">
    <location>
        <begin position="131"/>
        <end position="357"/>
    </location>
</feature>
<dbReference type="GO" id="GO:0003676">
    <property type="term" value="F:nucleic acid binding"/>
    <property type="evidence" value="ECO:0007669"/>
    <property type="project" value="InterPro"/>
</dbReference>
<dbReference type="InterPro" id="IPR002156">
    <property type="entry name" value="RNaseH_domain"/>
</dbReference>
<proteinExistence type="predicted"/>
<dbReference type="EMBL" id="BGPR01000513">
    <property type="protein sequence ID" value="GBM24188.1"/>
    <property type="molecule type" value="Genomic_DNA"/>
</dbReference>
<evidence type="ECO:0000259" key="2">
    <source>
        <dbReference type="PROSITE" id="PS50879"/>
    </source>
</evidence>
<dbReference type="InterPro" id="IPR000477">
    <property type="entry name" value="RT_dom"/>
</dbReference>
<dbReference type="PANTHER" id="PTHR36688">
    <property type="entry name" value="ENDO/EXONUCLEASE/PHOSPHATASE DOMAIN-CONTAINING PROTEIN"/>
    <property type="match status" value="1"/>
</dbReference>
<keyword evidence="4" id="KW-1185">Reference proteome</keyword>
<dbReference type="Pfam" id="PF00078">
    <property type="entry name" value="RVT_1"/>
    <property type="match status" value="1"/>
</dbReference>
<dbReference type="InterPro" id="IPR012337">
    <property type="entry name" value="RNaseH-like_sf"/>
</dbReference>
<dbReference type="GO" id="GO:0071897">
    <property type="term" value="P:DNA biosynthetic process"/>
    <property type="evidence" value="ECO:0007669"/>
    <property type="project" value="UniProtKB-ARBA"/>
</dbReference>
<dbReference type="PROSITE" id="PS50879">
    <property type="entry name" value="RNASE_H_1"/>
    <property type="match status" value="1"/>
</dbReference>
<dbReference type="InterPro" id="IPR043502">
    <property type="entry name" value="DNA/RNA_pol_sf"/>
</dbReference>
<accession>A0A4Y2E832</accession>
<evidence type="ECO:0008006" key="5">
    <source>
        <dbReference type="Google" id="ProtNLM"/>
    </source>
</evidence>
<evidence type="ECO:0000313" key="3">
    <source>
        <dbReference type="EMBL" id="GBM24188.1"/>
    </source>
</evidence>
<evidence type="ECO:0000259" key="1">
    <source>
        <dbReference type="PROSITE" id="PS50878"/>
    </source>
</evidence>
<dbReference type="SUPFAM" id="SSF56672">
    <property type="entry name" value="DNA/RNA polymerases"/>
    <property type="match status" value="2"/>
</dbReference>
<dbReference type="PANTHER" id="PTHR36688:SF1">
    <property type="entry name" value="ENDONUCLEASE_EXONUCLEASE_PHOSPHATASE DOMAIN-CONTAINING PROTEIN"/>
    <property type="match status" value="1"/>
</dbReference>
<dbReference type="Proteomes" id="UP000499080">
    <property type="component" value="Unassembled WGS sequence"/>
</dbReference>